<dbReference type="InterPro" id="IPR017455">
    <property type="entry name" value="Znf_FYVE-rel"/>
</dbReference>
<dbReference type="SUPFAM" id="SSF57903">
    <property type="entry name" value="FYVE/PHD zinc finger"/>
    <property type="match status" value="1"/>
</dbReference>
<dbReference type="InterPro" id="IPR049764">
    <property type="entry name" value="ANFY1_FYVE"/>
</dbReference>
<feature type="repeat" description="ANK" evidence="4">
    <location>
        <begin position="389"/>
        <end position="421"/>
    </location>
</feature>
<feature type="chain" id="PRO_5025475795" evidence="6">
    <location>
        <begin position="23"/>
        <end position="1031"/>
    </location>
</feature>
<dbReference type="CDD" id="cd18501">
    <property type="entry name" value="BACK_ANKFY1_Rank5"/>
    <property type="match status" value="1"/>
</dbReference>
<keyword evidence="1" id="KW-0479">Metal-binding</keyword>
<dbReference type="Gene3D" id="3.30.710.10">
    <property type="entry name" value="Potassium Channel Kv1.1, Chain A"/>
    <property type="match status" value="1"/>
</dbReference>
<sequence length="1031" mass="114323">TTIFFVLVHLVVTMAMLRWIYTDELELREDDVFLTELMKLANRFQLQLLRERCEKGVMSLVNVRNCIRFYQTAEELNASTLLNYCAEIIASHWDDLRKEDFSSMSAQLLYKMFKSKTEYPLHKAIKVEREDVVFLYLIEMDSQLPGKLNELDHNGDLALDLALSRRLESIATTLVNYKADVDMVDNKGWSLLHKAIQRGDKFSANFLIKNGARVNAATLGDQETPLHLVASYSPKKHLPDVMSEMAQIAESLLQAGANPNMQDCKGRTPLHASIVVRNDPVFSQLLQRKQLDLELKDHEGSTALWLAVQYIKVSSDLSINPFDDVPVVNGTSFDDNSFAARLIQRGSNTDAPDTVTGNCLLQRAAGAGNEAAALFLATHGAKVNHRNKWGETPLHTSCRHGLSNLTAELLQQGANPNIQTEEAVPSQKDASSPPASENVYLQTPLHMAIAYNHPDVVSVILEQKANALHATNNLQIIPDFSLKDSRDQTVLGLALWTGMHTIAAQLLGSGASINDTMSDGQTLLHMAIQRQDSKSALFLLEHQADINVRTQDGETALQLAIKNQLPLVVDAICTRGADMSVPDEKGNPPLWLALENNLEDIASTLVRHGCDATCWGPGPGGCLQTLLHRSIDENSEQIACFLIRRSDMSLFYKQPCWSRDFRPKGRTPIHVAISNQHNVIIQLMISHPEIRLNMRDRQGMTPFACAMTYKNNKAAEAILKREAGAAEQVDNKGRNFLHIAVQNSDIESVLFLISVQANVNSRVQDASKLTPLHLAVQAGSEIIVRNLLLAGAKVNELTKHRQTALHLAAQQDLPTICSVLLENGVDFAAVDENGNNALHLAVMHGRLNNIRILLTECNVDAEAFNLRGQSPMHILGHYGKDNAAAICELFLECMPEYPLDKPDAEGNTVLLLAYMKGNANLCRAIVRAGARLGVNNNQGVNIFNYQVATKQLLFRLLDMLSKEPPWCDGSNCYECTAKFGVTTRKHHCRHCGRLLCHRCSTKEIPIIKFDLNKPVRVCNICFDVLTLGGVS</sequence>
<dbReference type="SUPFAM" id="SSF54695">
    <property type="entry name" value="POZ domain"/>
    <property type="match status" value="1"/>
</dbReference>
<evidence type="ECO:0000256" key="4">
    <source>
        <dbReference type="PROSITE-ProRule" id="PRU00023"/>
    </source>
</evidence>
<dbReference type="FunFam" id="1.25.40.20:FF:000142">
    <property type="entry name" value="Ankyrin repeat and FYVE domain containing 1"/>
    <property type="match status" value="1"/>
</dbReference>
<gene>
    <name evidence="8" type="primary">ANKFY1</name>
</gene>
<reference evidence="8" key="1">
    <citation type="submission" date="2025-08" db="UniProtKB">
        <authorList>
            <consortium name="Ensembl"/>
        </authorList>
    </citation>
    <scope>IDENTIFICATION</scope>
</reference>
<feature type="repeat" description="ANK" evidence="4">
    <location>
        <begin position="552"/>
        <end position="584"/>
    </location>
</feature>
<keyword evidence="6" id="KW-0732">Signal</keyword>
<feature type="domain" description="FYVE-type" evidence="7">
    <location>
        <begin position="966"/>
        <end position="1026"/>
    </location>
</feature>
<keyword evidence="2 5" id="KW-0863">Zinc-finger</keyword>
<dbReference type="InterPro" id="IPR013083">
    <property type="entry name" value="Znf_RING/FYVE/PHD"/>
</dbReference>
<dbReference type="PANTHER" id="PTHR24118">
    <property type="entry name" value="POTE ANKYRIN DOMAIN"/>
    <property type="match status" value="1"/>
</dbReference>
<dbReference type="SUPFAM" id="SSF48403">
    <property type="entry name" value="Ankyrin repeat"/>
    <property type="match status" value="4"/>
</dbReference>
<organism evidence="8 9">
    <name type="scientific">Terrapene triunguis</name>
    <name type="common">Three-toed box turtle</name>
    <dbReference type="NCBI Taxonomy" id="2587831"/>
    <lineage>
        <taxon>Eukaryota</taxon>
        <taxon>Metazoa</taxon>
        <taxon>Chordata</taxon>
        <taxon>Craniata</taxon>
        <taxon>Vertebrata</taxon>
        <taxon>Euteleostomi</taxon>
        <taxon>Archelosauria</taxon>
        <taxon>Testudinata</taxon>
        <taxon>Testudines</taxon>
        <taxon>Cryptodira</taxon>
        <taxon>Durocryptodira</taxon>
        <taxon>Testudinoidea</taxon>
        <taxon>Emydidae</taxon>
        <taxon>Terrapene</taxon>
    </lineage>
</organism>
<feature type="repeat" description="ANK" evidence="4">
    <location>
        <begin position="767"/>
        <end position="799"/>
    </location>
</feature>
<dbReference type="FunFam" id="1.25.40.20:FF:000116">
    <property type="entry name" value="Ankyrin repeat and FYVE domain containing 1"/>
    <property type="match status" value="1"/>
</dbReference>
<dbReference type="Gene3D" id="1.25.40.20">
    <property type="entry name" value="Ankyrin repeat-containing domain"/>
    <property type="match status" value="5"/>
</dbReference>
<dbReference type="FunFam" id="1.25.40.20:FF:000210">
    <property type="entry name" value="Ankyrin repeat and FYVE domain containing 1"/>
    <property type="match status" value="1"/>
</dbReference>
<dbReference type="InterPro" id="IPR036770">
    <property type="entry name" value="Ankyrin_rpt-contain_sf"/>
</dbReference>
<evidence type="ECO:0000259" key="7">
    <source>
        <dbReference type="PROSITE" id="PS50178"/>
    </source>
</evidence>
<dbReference type="Pfam" id="PF01363">
    <property type="entry name" value="FYVE"/>
    <property type="match status" value="1"/>
</dbReference>
<feature type="repeat" description="ANK" evidence="4">
    <location>
        <begin position="800"/>
        <end position="832"/>
    </location>
</feature>
<evidence type="ECO:0000256" key="5">
    <source>
        <dbReference type="PROSITE-ProRule" id="PRU00091"/>
    </source>
</evidence>
<dbReference type="PROSITE" id="PS50178">
    <property type="entry name" value="ZF_FYVE"/>
    <property type="match status" value="1"/>
</dbReference>
<dbReference type="Proteomes" id="UP000472274">
    <property type="component" value="Unplaced"/>
</dbReference>
<feature type="repeat" description="ANK" evidence="4">
    <location>
        <begin position="905"/>
        <end position="937"/>
    </location>
</feature>
<dbReference type="SMART" id="SM00248">
    <property type="entry name" value="ANK"/>
    <property type="match status" value="20"/>
</dbReference>
<dbReference type="PROSITE" id="PS50297">
    <property type="entry name" value="ANK_REP_REGION"/>
    <property type="match status" value="8"/>
</dbReference>
<dbReference type="AlphaFoldDB" id="A0A674IQ84"/>
<dbReference type="PANTHER" id="PTHR24118:SF82">
    <property type="entry name" value="RABANKYRIN-5"/>
    <property type="match status" value="1"/>
</dbReference>
<dbReference type="SMART" id="SM00064">
    <property type="entry name" value="FYVE"/>
    <property type="match status" value="1"/>
</dbReference>
<dbReference type="InterPro" id="IPR011011">
    <property type="entry name" value="Znf_FYVE_PHD"/>
</dbReference>
<evidence type="ECO:0000313" key="9">
    <source>
        <dbReference type="Proteomes" id="UP000472274"/>
    </source>
</evidence>
<dbReference type="GeneTree" id="ENSGT00940000156179"/>
<evidence type="ECO:0000313" key="8">
    <source>
        <dbReference type="Ensembl" id="ENSTMTP00000010313.1"/>
    </source>
</evidence>
<dbReference type="InterPro" id="IPR000306">
    <property type="entry name" value="Znf_FYVE"/>
</dbReference>
<reference evidence="8" key="2">
    <citation type="submission" date="2025-09" db="UniProtKB">
        <authorList>
            <consortium name="Ensembl"/>
        </authorList>
    </citation>
    <scope>IDENTIFICATION</scope>
</reference>
<dbReference type="CDD" id="cd15728">
    <property type="entry name" value="FYVE_ANFY1"/>
    <property type="match status" value="1"/>
</dbReference>
<dbReference type="Pfam" id="PF12796">
    <property type="entry name" value="Ank_2"/>
    <property type="match status" value="5"/>
</dbReference>
<feature type="repeat" description="ANK" evidence="4">
    <location>
        <begin position="833"/>
        <end position="854"/>
    </location>
</feature>
<evidence type="ECO:0000256" key="1">
    <source>
        <dbReference type="ARBA" id="ARBA00022723"/>
    </source>
</evidence>
<dbReference type="FunFam" id="3.30.40.10:FF:000104">
    <property type="entry name" value="Ankyrin repeat and FYVE domain-containing 1"/>
    <property type="match status" value="1"/>
</dbReference>
<evidence type="ECO:0000256" key="3">
    <source>
        <dbReference type="ARBA" id="ARBA00022833"/>
    </source>
</evidence>
<dbReference type="Pfam" id="PF00023">
    <property type="entry name" value="Ank"/>
    <property type="match status" value="1"/>
</dbReference>
<feature type="repeat" description="ANK" evidence="4">
    <location>
        <begin position="187"/>
        <end position="219"/>
    </location>
</feature>
<dbReference type="GO" id="GO:0008270">
    <property type="term" value="F:zinc ion binding"/>
    <property type="evidence" value="ECO:0007669"/>
    <property type="project" value="UniProtKB-KW"/>
</dbReference>
<keyword evidence="3" id="KW-0862">Zinc</keyword>
<keyword evidence="4" id="KW-0040">ANK repeat</keyword>
<accession>A0A674IQ84</accession>
<dbReference type="PROSITE" id="PS50088">
    <property type="entry name" value="ANK_REPEAT"/>
    <property type="match status" value="10"/>
</dbReference>
<dbReference type="Gene3D" id="3.30.40.10">
    <property type="entry name" value="Zinc/RING finger domain, C3HC4 (zinc finger)"/>
    <property type="match status" value="1"/>
</dbReference>
<name>A0A674IQ84_9SAUR</name>
<dbReference type="InterPro" id="IPR011333">
    <property type="entry name" value="SKP1/BTB/POZ_sf"/>
</dbReference>
<dbReference type="InterPro" id="IPR002110">
    <property type="entry name" value="Ankyrin_rpt"/>
</dbReference>
<feature type="repeat" description="ANK" evidence="4">
    <location>
        <begin position="732"/>
        <end position="764"/>
    </location>
</feature>
<feature type="repeat" description="ANK" evidence="4">
    <location>
        <begin position="519"/>
        <end position="551"/>
    </location>
</feature>
<evidence type="ECO:0000256" key="6">
    <source>
        <dbReference type="SAM" id="SignalP"/>
    </source>
</evidence>
<dbReference type="Ensembl" id="ENSTMTT00000010662.1">
    <property type="protein sequence ID" value="ENSTMTP00000010313.1"/>
    <property type="gene ID" value="ENSTMTG00000007222.1"/>
</dbReference>
<evidence type="ECO:0000256" key="2">
    <source>
        <dbReference type="ARBA" id="ARBA00022771"/>
    </source>
</evidence>
<keyword evidence="9" id="KW-1185">Reference proteome</keyword>
<feature type="signal peptide" evidence="6">
    <location>
        <begin position="1"/>
        <end position="22"/>
    </location>
</feature>
<proteinExistence type="predicted"/>
<protein>
    <submittedName>
        <fullName evidence="8">Ankyrin repeat and FYVE domain containing 1</fullName>
    </submittedName>
</protein>
<feature type="repeat" description="ANK" evidence="4">
    <location>
        <begin position="440"/>
        <end position="472"/>
    </location>
</feature>
<dbReference type="InterPro" id="IPR049763">
    <property type="entry name" value="ANKFY1_BACK"/>
</dbReference>